<dbReference type="PANTHER" id="PTHR43804">
    <property type="entry name" value="LD18447P"/>
    <property type="match status" value="1"/>
</dbReference>
<evidence type="ECO:0000256" key="4">
    <source>
        <dbReference type="SAM" id="MobiDB-lite"/>
    </source>
</evidence>
<dbReference type="OrthoDB" id="2019491at2759"/>
<dbReference type="GO" id="GO:0005739">
    <property type="term" value="C:mitochondrion"/>
    <property type="evidence" value="ECO:0007669"/>
    <property type="project" value="GOC"/>
</dbReference>
<dbReference type="InterPro" id="IPR045853">
    <property type="entry name" value="Pep_chain_release_fac_I_sf"/>
</dbReference>
<dbReference type="Pfam" id="PF03462">
    <property type="entry name" value="PCRF"/>
    <property type="match status" value="1"/>
</dbReference>
<keyword evidence="3" id="KW-0648">Protein biosynthesis</keyword>
<gene>
    <name evidence="6" type="ORF">BD626DRAFT_551131</name>
</gene>
<dbReference type="AlphaFoldDB" id="A0A550BXV4"/>
<dbReference type="PANTHER" id="PTHR43804:SF7">
    <property type="entry name" value="LD18447P"/>
    <property type="match status" value="1"/>
</dbReference>
<evidence type="ECO:0000313" key="7">
    <source>
        <dbReference type="Proteomes" id="UP000320762"/>
    </source>
</evidence>
<dbReference type="FunFam" id="3.30.160.20:FF:000004">
    <property type="entry name" value="Peptide chain release factor 1"/>
    <property type="match status" value="1"/>
</dbReference>
<reference evidence="6 7" key="1">
    <citation type="journal article" date="2019" name="New Phytol.">
        <title>Comparative genomics reveals unique wood-decay strategies and fruiting body development in the Schizophyllaceae.</title>
        <authorList>
            <person name="Almasi E."/>
            <person name="Sahu N."/>
            <person name="Krizsan K."/>
            <person name="Balint B."/>
            <person name="Kovacs G.M."/>
            <person name="Kiss B."/>
            <person name="Cseklye J."/>
            <person name="Drula E."/>
            <person name="Henrissat B."/>
            <person name="Nagy I."/>
            <person name="Chovatia M."/>
            <person name="Adam C."/>
            <person name="LaButti K."/>
            <person name="Lipzen A."/>
            <person name="Riley R."/>
            <person name="Grigoriev I.V."/>
            <person name="Nagy L.G."/>
        </authorList>
    </citation>
    <scope>NUCLEOTIDE SEQUENCE [LARGE SCALE GENOMIC DNA]</scope>
    <source>
        <strain evidence="6 7">NL-1724</strain>
    </source>
</reference>
<dbReference type="InterPro" id="IPR005139">
    <property type="entry name" value="PCRF"/>
</dbReference>
<dbReference type="SMART" id="SM00937">
    <property type="entry name" value="PCRF"/>
    <property type="match status" value="1"/>
</dbReference>
<dbReference type="Proteomes" id="UP000320762">
    <property type="component" value="Unassembled WGS sequence"/>
</dbReference>
<feature type="domain" description="Prokaryotic-type class I peptide chain release factors" evidence="5">
    <location>
        <begin position="220"/>
        <end position="236"/>
    </location>
</feature>
<dbReference type="Gene3D" id="6.10.140.1950">
    <property type="match status" value="1"/>
</dbReference>
<evidence type="ECO:0000256" key="2">
    <source>
        <dbReference type="ARBA" id="ARBA00022481"/>
    </source>
</evidence>
<evidence type="ECO:0000256" key="1">
    <source>
        <dbReference type="ARBA" id="ARBA00010835"/>
    </source>
</evidence>
<dbReference type="GO" id="GO:0032543">
    <property type="term" value="P:mitochondrial translation"/>
    <property type="evidence" value="ECO:0007669"/>
    <property type="project" value="UniProtKB-ARBA"/>
</dbReference>
<comment type="caution">
    <text evidence="6">The sequence shown here is derived from an EMBL/GenBank/DDBJ whole genome shotgun (WGS) entry which is preliminary data.</text>
</comment>
<name>A0A550BXV4_9AGAR</name>
<protein>
    <submittedName>
        <fullName evidence="6">Peptide chain release factor 1</fullName>
    </submittedName>
</protein>
<dbReference type="Pfam" id="PF00472">
    <property type="entry name" value="RF-1"/>
    <property type="match status" value="1"/>
</dbReference>
<feature type="region of interest" description="Disordered" evidence="4">
    <location>
        <begin position="1"/>
        <end position="20"/>
    </location>
</feature>
<accession>A0A550BXV4</accession>
<dbReference type="GO" id="GO:0003747">
    <property type="term" value="F:translation release factor activity"/>
    <property type="evidence" value="ECO:0007669"/>
    <property type="project" value="InterPro"/>
</dbReference>
<evidence type="ECO:0000313" key="6">
    <source>
        <dbReference type="EMBL" id="TRM57374.1"/>
    </source>
</evidence>
<proteinExistence type="inferred from homology"/>
<evidence type="ECO:0000259" key="5">
    <source>
        <dbReference type="PROSITE" id="PS00745"/>
    </source>
</evidence>
<organism evidence="6 7">
    <name type="scientific">Schizophyllum amplum</name>
    <dbReference type="NCBI Taxonomy" id="97359"/>
    <lineage>
        <taxon>Eukaryota</taxon>
        <taxon>Fungi</taxon>
        <taxon>Dikarya</taxon>
        <taxon>Basidiomycota</taxon>
        <taxon>Agaricomycotina</taxon>
        <taxon>Agaricomycetes</taxon>
        <taxon>Agaricomycetidae</taxon>
        <taxon>Agaricales</taxon>
        <taxon>Schizophyllaceae</taxon>
        <taxon>Schizophyllum</taxon>
    </lineage>
</organism>
<dbReference type="Gene3D" id="3.30.160.20">
    <property type="match status" value="1"/>
</dbReference>
<comment type="similarity">
    <text evidence="1">Belongs to the prokaryotic/mitochondrial release factor family.</text>
</comment>
<dbReference type="Gene3D" id="3.30.70.1660">
    <property type="match status" value="2"/>
</dbReference>
<dbReference type="PROSITE" id="PS00745">
    <property type="entry name" value="RF_PROK_I"/>
    <property type="match status" value="1"/>
</dbReference>
<keyword evidence="2" id="KW-0488">Methylation</keyword>
<dbReference type="InterPro" id="IPR000352">
    <property type="entry name" value="Pep_chain_release_fac_I"/>
</dbReference>
<dbReference type="STRING" id="97359.A0A550BXV4"/>
<evidence type="ECO:0000256" key="3">
    <source>
        <dbReference type="ARBA" id="ARBA00022917"/>
    </source>
</evidence>
<sequence length="353" mass="38783">MAARRTSTEPARPRQHASATAPLAAAWDRYQSARDAALQTADLLHDSDPDMAAMARDELPALLATLDDLATNELPRLLIPPSDTAALGALLELKPGVGGAEGALFCADLERMYMRLATTHGWQAAHVHRSETESGGIREALLEIRPGKRRKTDDDNLGVYDALRHESGAHRVQRVPATESGGRVHTSTASVLVLPLVEEGEEAPSTPLYNLADVRVEVMRARGAGGQHVNKTESAVRLTHVPTGIVVAMQDERSQHVNRRRAFQVLASRLLARRLAEETAARRARRNSVVGGVERSDKIRTYNWPQSRITDHRIGRSVNLEGVMEGDGLWTLICALQEDYEARLLEEMDEGEE</sequence>
<dbReference type="SUPFAM" id="SSF75620">
    <property type="entry name" value="Release factor"/>
    <property type="match status" value="1"/>
</dbReference>
<keyword evidence="7" id="KW-1185">Reference proteome</keyword>
<dbReference type="EMBL" id="VDMD01000048">
    <property type="protein sequence ID" value="TRM57374.1"/>
    <property type="molecule type" value="Genomic_DNA"/>
</dbReference>
<dbReference type="InterPro" id="IPR050057">
    <property type="entry name" value="Prokaryotic/Mito_RF"/>
</dbReference>